<organism evidence="15 16">
    <name type="scientific">Schizopora paradoxa</name>
    <dbReference type="NCBI Taxonomy" id="27342"/>
    <lineage>
        <taxon>Eukaryota</taxon>
        <taxon>Fungi</taxon>
        <taxon>Dikarya</taxon>
        <taxon>Basidiomycota</taxon>
        <taxon>Agaricomycotina</taxon>
        <taxon>Agaricomycetes</taxon>
        <taxon>Hymenochaetales</taxon>
        <taxon>Schizoporaceae</taxon>
        <taxon>Schizopora</taxon>
    </lineage>
</organism>
<evidence type="ECO:0000256" key="9">
    <source>
        <dbReference type="ARBA" id="ARBA00023002"/>
    </source>
</evidence>
<evidence type="ECO:0000256" key="3">
    <source>
        <dbReference type="ARBA" id="ARBA00005179"/>
    </source>
</evidence>
<dbReference type="STRING" id="27342.A0A0H2RTB9"/>
<comment type="pathway">
    <text evidence="3">Secondary metabolite biosynthesis.</text>
</comment>
<dbReference type="AlphaFoldDB" id="A0A0H2RTB9"/>
<keyword evidence="8" id="KW-1133">Transmembrane helix</keyword>
<evidence type="ECO:0000256" key="7">
    <source>
        <dbReference type="ARBA" id="ARBA00022723"/>
    </source>
</evidence>
<evidence type="ECO:0000256" key="13">
    <source>
        <dbReference type="PIRSR" id="PIRSR602401-1"/>
    </source>
</evidence>
<accession>A0A0H2RTB9</accession>
<comment type="cofactor">
    <cofactor evidence="1 13">
        <name>heme</name>
        <dbReference type="ChEBI" id="CHEBI:30413"/>
    </cofactor>
</comment>
<dbReference type="OrthoDB" id="1055148at2759"/>
<gene>
    <name evidence="15" type="ORF">SCHPADRAFT_938861</name>
</gene>
<evidence type="ECO:0000256" key="12">
    <source>
        <dbReference type="ARBA" id="ARBA00023136"/>
    </source>
</evidence>
<protein>
    <submittedName>
        <fullName evidence="15">CyP450 monooxygenase</fullName>
    </submittedName>
</protein>
<dbReference type="PANTHER" id="PTHR46300">
    <property type="entry name" value="P450, PUTATIVE (EUROFUNG)-RELATED-RELATED"/>
    <property type="match status" value="1"/>
</dbReference>
<keyword evidence="10 13" id="KW-0408">Iron</keyword>
<sequence length="513" mass="57909">MLSQNVAVLDACAVAAAVVLCVFLRRRGQKSLPRPPGPPGRPIIGNLLQIPSTRLWERAAEWGKEYGDLIFIEAVGMPILIINSYETAVELVNKRSSIYSSRPHITMPCDLEKWGWKTSLVPYGDELRRQRYYLHRFFQSPKVLNYIEIQMKETHTMLKRVLEDPDDYGKYVRRLPGSVILMNVYGHKVDSEDDSFMKVAEASVKSNAEANNYLFLDFLPMLRYLPRWFPGVNFHKVAEEGLRLSQSFRNDPIETTKRKLSDGTARECMTTMLFNENTNEDGSIKEEQTFCDAAATAYLGGSSTSVTAIMTFILAMLKNPEVQRKAQEEIDAVVGNERLPLFGDREQLPYVRAVCTEVLRWEIITPLAPPHSTTTDDEFRGYSIPSGTMVLINSWAMTRDENMYPEPTKFKPERWLPGGIKGVMNPARPEDIAFGYGRRVCPGQSWAEHILFIAASSILASFNIEKATGPDGIPIPPNDDYAPDFIRSVGPSKCKITPRSEKIASLIRQTIVD</sequence>
<evidence type="ECO:0000256" key="10">
    <source>
        <dbReference type="ARBA" id="ARBA00023004"/>
    </source>
</evidence>
<dbReference type="GO" id="GO:0005506">
    <property type="term" value="F:iron ion binding"/>
    <property type="evidence" value="ECO:0007669"/>
    <property type="project" value="InterPro"/>
</dbReference>
<keyword evidence="5 13" id="KW-0349">Heme</keyword>
<evidence type="ECO:0000256" key="2">
    <source>
        <dbReference type="ARBA" id="ARBA00004370"/>
    </source>
</evidence>
<name>A0A0H2RTB9_9AGAM</name>
<dbReference type="CDD" id="cd11065">
    <property type="entry name" value="CYP64-like"/>
    <property type="match status" value="1"/>
</dbReference>
<evidence type="ECO:0000256" key="14">
    <source>
        <dbReference type="RuleBase" id="RU000461"/>
    </source>
</evidence>
<dbReference type="Proteomes" id="UP000053477">
    <property type="component" value="Unassembled WGS sequence"/>
</dbReference>
<feature type="binding site" description="axial binding residue" evidence="13">
    <location>
        <position position="441"/>
    </location>
    <ligand>
        <name>heme</name>
        <dbReference type="ChEBI" id="CHEBI:30413"/>
    </ligand>
    <ligandPart>
        <name>Fe</name>
        <dbReference type="ChEBI" id="CHEBI:18248"/>
    </ligandPart>
</feature>
<dbReference type="InParanoid" id="A0A0H2RTB9"/>
<dbReference type="InterPro" id="IPR036396">
    <property type="entry name" value="Cyt_P450_sf"/>
</dbReference>
<evidence type="ECO:0000313" key="15">
    <source>
        <dbReference type="EMBL" id="KLO15260.1"/>
    </source>
</evidence>
<evidence type="ECO:0000256" key="5">
    <source>
        <dbReference type="ARBA" id="ARBA00022617"/>
    </source>
</evidence>
<keyword evidence="9 14" id="KW-0560">Oxidoreductase</keyword>
<dbReference type="InterPro" id="IPR017972">
    <property type="entry name" value="Cyt_P450_CS"/>
</dbReference>
<evidence type="ECO:0000313" key="16">
    <source>
        <dbReference type="Proteomes" id="UP000053477"/>
    </source>
</evidence>
<dbReference type="Gene3D" id="1.10.630.10">
    <property type="entry name" value="Cytochrome P450"/>
    <property type="match status" value="1"/>
</dbReference>
<dbReference type="PANTHER" id="PTHR46300:SF2">
    <property type="entry name" value="CYTOCHROME P450 MONOOXYGENASE ALNH-RELATED"/>
    <property type="match status" value="1"/>
</dbReference>
<dbReference type="GO" id="GO:0020037">
    <property type="term" value="F:heme binding"/>
    <property type="evidence" value="ECO:0007669"/>
    <property type="project" value="InterPro"/>
</dbReference>
<dbReference type="InterPro" id="IPR002401">
    <property type="entry name" value="Cyt_P450_E_grp-I"/>
</dbReference>
<keyword evidence="7 13" id="KW-0479">Metal-binding</keyword>
<comment type="similarity">
    <text evidence="4 14">Belongs to the cytochrome P450 family.</text>
</comment>
<evidence type="ECO:0000256" key="1">
    <source>
        <dbReference type="ARBA" id="ARBA00001971"/>
    </source>
</evidence>
<reference evidence="15 16" key="1">
    <citation type="submission" date="2015-04" db="EMBL/GenBank/DDBJ databases">
        <title>Complete genome sequence of Schizopora paradoxa KUC8140, a cosmopolitan wood degrader in East Asia.</title>
        <authorList>
            <consortium name="DOE Joint Genome Institute"/>
            <person name="Min B."/>
            <person name="Park H."/>
            <person name="Jang Y."/>
            <person name="Kim J.-J."/>
            <person name="Kim K.H."/>
            <person name="Pangilinan J."/>
            <person name="Lipzen A."/>
            <person name="Riley R."/>
            <person name="Grigoriev I.V."/>
            <person name="Spatafora J.W."/>
            <person name="Choi I.-G."/>
        </authorList>
    </citation>
    <scope>NUCLEOTIDE SEQUENCE [LARGE SCALE GENOMIC DNA]</scope>
    <source>
        <strain evidence="15 16">KUC8140</strain>
    </source>
</reference>
<keyword evidence="16" id="KW-1185">Reference proteome</keyword>
<evidence type="ECO:0000256" key="8">
    <source>
        <dbReference type="ARBA" id="ARBA00022989"/>
    </source>
</evidence>
<proteinExistence type="inferred from homology"/>
<dbReference type="EMBL" id="KQ085932">
    <property type="protein sequence ID" value="KLO15260.1"/>
    <property type="molecule type" value="Genomic_DNA"/>
</dbReference>
<comment type="subcellular location">
    <subcellularLocation>
        <location evidence="2">Membrane</location>
    </subcellularLocation>
</comment>
<evidence type="ECO:0000256" key="4">
    <source>
        <dbReference type="ARBA" id="ARBA00010617"/>
    </source>
</evidence>
<keyword evidence="11 14" id="KW-0503">Monooxygenase</keyword>
<dbReference type="Pfam" id="PF00067">
    <property type="entry name" value="p450"/>
    <property type="match status" value="1"/>
</dbReference>
<dbReference type="GO" id="GO:0016020">
    <property type="term" value="C:membrane"/>
    <property type="evidence" value="ECO:0007669"/>
    <property type="project" value="UniProtKB-SubCell"/>
</dbReference>
<dbReference type="PROSITE" id="PS00086">
    <property type="entry name" value="CYTOCHROME_P450"/>
    <property type="match status" value="1"/>
</dbReference>
<dbReference type="InterPro" id="IPR001128">
    <property type="entry name" value="Cyt_P450"/>
</dbReference>
<dbReference type="PRINTS" id="PR00463">
    <property type="entry name" value="EP450I"/>
</dbReference>
<dbReference type="SUPFAM" id="SSF48264">
    <property type="entry name" value="Cytochrome P450"/>
    <property type="match status" value="1"/>
</dbReference>
<keyword evidence="6" id="KW-0812">Transmembrane</keyword>
<dbReference type="InterPro" id="IPR050364">
    <property type="entry name" value="Cytochrome_P450_fung"/>
</dbReference>
<keyword evidence="12" id="KW-0472">Membrane</keyword>
<dbReference type="GO" id="GO:0004497">
    <property type="term" value="F:monooxygenase activity"/>
    <property type="evidence" value="ECO:0007669"/>
    <property type="project" value="UniProtKB-KW"/>
</dbReference>
<evidence type="ECO:0000256" key="6">
    <source>
        <dbReference type="ARBA" id="ARBA00022692"/>
    </source>
</evidence>
<dbReference type="GO" id="GO:0016705">
    <property type="term" value="F:oxidoreductase activity, acting on paired donors, with incorporation or reduction of molecular oxygen"/>
    <property type="evidence" value="ECO:0007669"/>
    <property type="project" value="InterPro"/>
</dbReference>
<evidence type="ECO:0000256" key="11">
    <source>
        <dbReference type="ARBA" id="ARBA00023033"/>
    </source>
</evidence>